<gene>
    <name evidence="1" type="ORF">BD935_05290</name>
</gene>
<sequence length="86" mass="10153">MIDESSEQYKIFDNLWEGKTPKGLNINKKNSFRSRMKNSCHQEGLEYSKINSYLVYSGLSKKLDEDTIIKNDIKITSPPRRHLRKF</sequence>
<organism evidence="1 2">
    <name type="scientific">Marine Group III euryarchaeote CG-Epi1</name>
    <dbReference type="NCBI Taxonomy" id="1888995"/>
    <lineage>
        <taxon>Archaea</taxon>
        <taxon>Methanobacteriati</taxon>
        <taxon>Thermoplasmatota</taxon>
        <taxon>Thermoplasmata</taxon>
        <taxon>Candidatus Thermoprofundales</taxon>
    </lineage>
</organism>
<name>A0A1J5TGH3_9ARCH</name>
<dbReference type="AlphaFoldDB" id="A0A1J5TGH3"/>
<comment type="caution">
    <text evidence="1">The sequence shown here is derived from an EMBL/GenBank/DDBJ whole genome shotgun (WGS) entry which is preliminary data.</text>
</comment>
<dbReference type="EMBL" id="MIZA01000015">
    <property type="protein sequence ID" value="OIR20058.1"/>
    <property type="molecule type" value="Genomic_DNA"/>
</dbReference>
<evidence type="ECO:0000313" key="2">
    <source>
        <dbReference type="Proteomes" id="UP000183080"/>
    </source>
</evidence>
<evidence type="ECO:0000313" key="1">
    <source>
        <dbReference type="EMBL" id="OIR20058.1"/>
    </source>
</evidence>
<protein>
    <submittedName>
        <fullName evidence="1">Uncharacterized protein</fullName>
    </submittedName>
</protein>
<reference evidence="1 2" key="1">
    <citation type="submission" date="2016-08" db="EMBL/GenBank/DDBJ databases">
        <title>New Insights into Marine Group III Euryarchaeota, from dark to light.</title>
        <authorList>
            <person name="Haro-Moreno J.M."/>
            <person name="Rodriguez-Valera F."/>
            <person name="Lopez-Garcia P."/>
            <person name="Moreira D."/>
            <person name="Martin-Cuadrado A.B."/>
        </authorList>
    </citation>
    <scope>NUCLEOTIDE SEQUENCE [LARGE SCALE GENOMIC DNA]</scope>
    <source>
        <strain evidence="1">CG-Epi1</strain>
    </source>
</reference>
<proteinExistence type="predicted"/>
<accession>A0A1J5TGH3</accession>
<dbReference type="STRING" id="1888995.BD935_05290"/>
<dbReference type="Proteomes" id="UP000183080">
    <property type="component" value="Unassembled WGS sequence"/>
</dbReference>